<evidence type="ECO:0000313" key="1">
    <source>
        <dbReference type="EMBL" id="KAI4297370.1"/>
    </source>
</evidence>
<gene>
    <name evidence="1" type="ORF">L6164_037265</name>
</gene>
<dbReference type="Proteomes" id="UP000828941">
    <property type="component" value="Chromosome 14"/>
</dbReference>
<name>A0ACB9KJD4_BAUVA</name>
<reference evidence="1 2" key="1">
    <citation type="journal article" date="2022" name="DNA Res.">
        <title>Chromosomal-level genome assembly of the orchid tree Bauhinia variegata (Leguminosae; Cercidoideae) supports the allotetraploid origin hypothesis of Bauhinia.</title>
        <authorList>
            <person name="Zhong Y."/>
            <person name="Chen Y."/>
            <person name="Zheng D."/>
            <person name="Pang J."/>
            <person name="Liu Y."/>
            <person name="Luo S."/>
            <person name="Meng S."/>
            <person name="Qian L."/>
            <person name="Wei D."/>
            <person name="Dai S."/>
            <person name="Zhou R."/>
        </authorList>
    </citation>
    <scope>NUCLEOTIDE SEQUENCE [LARGE SCALE GENOMIC DNA]</scope>
    <source>
        <strain evidence="1">BV-YZ2020</strain>
    </source>
</reference>
<organism evidence="1 2">
    <name type="scientific">Bauhinia variegata</name>
    <name type="common">Purple orchid tree</name>
    <name type="synonym">Phanera variegata</name>
    <dbReference type="NCBI Taxonomy" id="167791"/>
    <lineage>
        <taxon>Eukaryota</taxon>
        <taxon>Viridiplantae</taxon>
        <taxon>Streptophyta</taxon>
        <taxon>Embryophyta</taxon>
        <taxon>Tracheophyta</taxon>
        <taxon>Spermatophyta</taxon>
        <taxon>Magnoliopsida</taxon>
        <taxon>eudicotyledons</taxon>
        <taxon>Gunneridae</taxon>
        <taxon>Pentapetalae</taxon>
        <taxon>rosids</taxon>
        <taxon>fabids</taxon>
        <taxon>Fabales</taxon>
        <taxon>Fabaceae</taxon>
        <taxon>Cercidoideae</taxon>
        <taxon>Cercideae</taxon>
        <taxon>Bauhiniinae</taxon>
        <taxon>Bauhinia</taxon>
    </lineage>
</organism>
<sequence length="310" mass="35736">MSHIRVISSPEILPCSPRSPHPSDDIGFEGIATNVKLLLKIIQDYNGGKSNEDRKTQRVAGMISIIDEIKNRIQKVQTSAKRRAELRRCNTDLKPNNIPRDKRATDNLIITDEKERLKRELGASLVATKSLQAMCSSLGKEKEIMARELARKAQQLTEMEEFINDLKAQNENLLEKLQACNMVQKEKEEERKQSSNEGEMQGNMALQERNKALSEQLQKSLEGYRCLKRRLKETQEENQENDAVMEEMESEIQAGKDRLHGLKEQMMRRNEETDKNITEEISDIENMLHSLQVKISKLREKKSEYDRANA</sequence>
<dbReference type="EMBL" id="CM039439">
    <property type="protein sequence ID" value="KAI4297370.1"/>
    <property type="molecule type" value="Genomic_DNA"/>
</dbReference>
<comment type="caution">
    <text evidence="1">The sequence shown here is derived from an EMBL/GenBank/DDBJ whole genome shotgun (WGS) entry which is preliminary data.</text>
</comment>
<accession>A0ACB9KJD4</accession>
<evidence type="ECO:0000313" key="2">
    <source>
        <dbReference type="Proteomes" id="UP000828941"/>
    </source>
</evidence>
<keyword evidence="2" id="KW-1185">Reference proteome</keyword>
<proteinExistence type="predicted"/>
<protein>
    <submittedName>
        <fullName evidence="1">Uncharacterized protein</fullName>
    </submittedName>
</protein>